<organism evidence="9 10">
    <name type="scientific">Allacma fusca</name>
    <dbReference type="NCBI Taxonomy" id="39272"/>
    <lineage>
        <taxon>Eukaryota</taxon>
        <taxon>Metazoa</taxon>
        <taxon>Ecdysozoa</taxon>
        <taxon>Arthropoda</taxon>
        <taxon>Hexapoda</taxon>
        <taxon>Collembola</taxon>
        <taxon>Symphypleona</taxon>
        <taxon>Sminthuridae</taxon>
        <taxon>Allacma</taxon>
    </lineage>
</organism>
<dbReference type="SMART" id="SM00173">
    <property type="entry name" value="RAS"/>
    <property type="match status" value="1"/>
</dbReference>
<dbReference type="InterPro" id="IPR001806">
    <property type="entry name" value="Small_GTPase"/>
</dbReference>
<dbReference type="PROSITE" id="PS51419">
    <property type="entry name" value="RAB"/>
    <property type="match status" value="1"/>
</dbReference>
<keyword evidence="10" id="KW-1185">Reference proteome</keyword>
<reference evidence="9" key="1">
    <citation type="submission" date="2021-06" db="EMBL/GenBank/DDBJ databases">
        <authorList>
            <person name="Hodson N. C."/>
            <person name="Mongue J. A."/>
            <person name="Jaron S. K."/>
        </authorList>
    </citation>
    <scope>NUCLEOTIDE SEQUENCE</scope>
</reference>
<dbReference type="OrthoDB" id="265044at2759"/>
<comment type="subcellular location">
    <subcellularLocation>
        <location evidence="1">Cell membrane</location>
        <topology evidence="1">Lipid-anchor</topology>
    </subcellularLocation>
</comment>
<dbReference type="EMBL" id="CAJVCH010023093">
    <property type="protein sequence ID" value="CAG7693887.1"/>
    <property type="molecule type" value="Genomic_DNA"/>
</dbReference>
<dbReference type="PROSITE" id="PS51421">
    <property type="entry name" value="RAS"/>
    <property type="match status" value="1"/>
</dbReference>
<gene>
    <name evidence="9" type="ORF">AFUS01_LOCUS3810</name>
</gene>
<name>A0A8J2JHI5_9HEXA</name>
<dbReference type="SMART" id="SM00175">
    <property type="entry name" value="RAB"/>
    <property type="match status" value="1"/>
</dbReference>
<keyword evidence="2" id="KW-1003">Cell membrane</keyword>
<keyword evidence="5" id="KW-0472">Membrane</keyword>
<dbReference type="Proteomes" id="UP000708208">
    <property type="component" value="Unassembled WGS sequence"/>
</dbReference>
<comment type="similarity">
    <text evidence="7">Belongs to the small GTPase superfamily. RasD family.</text>
</comment>
<evidence type="ECO:0000256" key="3">
    <source>
        <dbReference type="ARBA" id="ARBA00022481"/>
    </source>
</evidence>
<evidence type="ECO:0000256" key="5">
    <source>
        <dbReference type="ARBA" id="ARBA00023136"/>
    </source>
</evidence>
<comment type="caution">
    <text evidence="9">The sequence shown here is derived from an EMBL/GenBank/DDBJ whole genome shotgun (WGS) entry which is preliminary data.</text>
</comment>
<evidence type="ECO:0000256" key="4">
    <source>
        <dbReference type="ARBA" id="ARBA00023134"/>
    </source>
</evidence>
<evidence type="ECO:0000256" key="8">
    <source>
        <dbReference type="SAM" id="MobiDB-lite"/>
    </source>
</evidence>
<dbReference type="InterPro" id="IPR005225">
    <property type="entry name" value="Small_GTP-bd"/>
</dbReference>
<dbReference type="GO" id="GO:0005886">
    <property type="term" value="C:plasma membrane"/>
    <property type="evidence" value="ECO:0007669"/>
    <property type="project" value="UniProtKB-SubCell"/>
</dbReference>
<sequence length="205" mass="22044">METLDCTVELYLRNRMSDIRLVALGPPSSGKTSIIKRFLFNTFSDKYKPTIEDLFSKEFILNGVKIKVDILDTAGRVEFPAMRRLCISNASAFLFVYSLDPNATNGASGASGGGDFSEIRECFEEVKGIRGNVALAGLPIVFVGNKLDLICRHELAVGMGPKGSRSGSGGGSGGDLSTRTSEFPASLVGDTGFTLDWIEGIEDMQ</sequence>
<keyword evidence="3" id="KW-0488">Methylation</keyword>
<evidence type="ECO:0000256" key="1">
    <source>
        <dbReference type="ARBA" id="ARBA00004193"/>
    </source>
</evidence>
<evidence type="ECO:0000256" key="7">
    <source>
        <dbReference type="ARBA" id="ARBA00038061"/>
    </source>
</evidence>
<accession>A0A8J2JHI5</accession>
<protein>
    <submittedName>
        <fullName evidence="9">Uncharacterized protein</fullName>
    </submittedName>
</protein>
<dbReference type="AlphaFoldDB" id="A0A8J2JHI5"/>
<evidence type="ECO:0000313" key="10">
    <source>
        <dbReference type="Proteomes" id="UP000708208"/>
    </source>
</evidence>
<keyword evidence="4" id="KW-0342">GTP-binding</keyword>
<proteinExistence type="inferred from homology"/>
<dbReference type="PANTHER" id="PTHR46149">
    <property type="entry name" value="MIP08469P"/>
    <property type="match status" value="1"/>
</dbReference>
<evidence type="ECO:0000313" key="9">
    <source>
        <dbReference type="EMBL" id="CAG7693887.1"/>
    </source>
</evidence>
<keyword evidence="6" id="KW-0449">Lipoprotein</keyword>
<dbReference type="SMART" id="SM00174">
    <property type="entry name" value="RHO"/>
    <property type="match status" value="1"/>
</dbReference>
<feature type="region of interest" description="Disordered" evidence="8">
    <location>
        <begin position="161"/>
        <end position="183"/>
    </location>
</feature>
<evidence type="ECO:0000256" key="2">
    <source>
        <dbReference type="ARBA" id="ARBA00022475"/>
    </source>
</evidence>
<dbReference type="GO" id="GO:0005525">
    <property type="term" value="F:GTP binding"/>
    <property type="evidence" value="ECO:0007669"/>
    <property type="project" value="UniProtKB-KW"/>
</dbReference>
<dbReference type="NCBIfam" id="TIGR00231">
    <property type="entry name" value="small_GTP"/>
    <property type="match status" value="1"/>
</dbReference>
<evidence type="ECO:0000256" key="6">
    <source>
        <dbReference type="ARBA" id="ARBA00023288"/>
    </source>
</evidence>
<dbReference type="Pfam" id="PF00071">
    <property type="entry name" value="Ras"/>
    <property type="match status" value="1"/>
</dbReference>
<dbReference type="GO" id="GO:0003924">
    <property type="term" value="F:GTPase activity"/>
    <property type="evidence" value="ECO:0007669"/>
    <property type="project" value="InterPro"/>
</dbReference>
<keyword evidence="4" id="KW-0547">Nucleotide-binding</keyword>
<dbReference type="PANTHER" id="PTHR46149:SF7">
    <property type="entry name" value="GTP-BINDING PROTEIN DI-RAS2"/>
    <property type="match status" value="1"/>
</dbReference>
<dbReference type="InterPro" id="IPR052236">
    <property type="entry name" value="Small_GTPase_RasD"/>
</dbReference>